<evidence type="ECO:0000259" key="5">
    <source>
        <dbReference type="Pfam" id="PF00149"/>
    </source>
</evidence>
<protein>
    <recommendedName>
        <fullName evidence="4">Purple acid phosphatase</fullName>
        <ecNumber evidence="4">3.1.3.2</ecNumber>
    </recommendedName>
</protein>
<dbReference type="InterPro" id="IPR029052">
    <property type="entry name" value="Metallo-depent_PP-like"/>
</dbReference>
<dbReference type="SUPFAM" id="SSF56300">
    <property type="entry name" value="Metallo-dependent phosphatases"/>
    <property type="match status" value="1"/>
</dbReference>
<dbReference type="Gene3D" id="3.60.21.10">
    <property type="match status" value="1"/>
</dbReference>
<dbReference type="AlphaFoldDB" id="A0A6A4H3H9"/>
<dbReference type="CDD" id="cd00839">
    <property type="entry name" value="MPP_PAPs"/>
    <property type="match status" value="1"/>
</dbReference>
<dbReference type="InterPro" id="IPR008963">
    <property type="entry name" value="Purple_acid_Pase-like_N"/>
</dbReference>
<reference evidence="7" key="1">
    <citation type="journal article" date="2019" name="Environ. Microbiol.">
        <title>Fungal ecological strategies reflected in gene transcription - a case study of two litter decomposers.</title>
        <authorList>
            <person name="Barbi F."/>
            <person name="Kohler A."/>
            <person name="Barry K."/>
            <person name="Baskaran P."/>
            <person name="Daum C."/>
            <person name="Fauchery L."/>
            <person name="Ihrmark K."/>
            <person name="Kuo A."/>
            <person name="LaButti K."/>
            <person name="Lipzen A."/>
            <person name="Morin E."/>
            <person name="Grigoriev I.V."/>
            <person name="Henrissat B."/>
            <person name="Lindahl B."/>
            <person name="Martin F."/>
        </authorList>
    </citation>
    <scope>NUCLEOTIDE SEQUENCE</scope>
    <source>
        <strain evidence="7">JB14</strain>
    </source>
</reference>
<evidence type="ECO:0000256" key="4">
    <source>
        <dbReference type="RuleBase" id="RU361203"/>
    </source>
</evidence>
<dbReference type="SUPFAM" id="SSF49363">
    <property type="entry name" value="Purple acid phosphatase, N-terminal domain"/>
    <property type="match status" value="1"/>
</dbReference>
<evidence type="ECO:0000313" key="8">
    <source>
        <dbReference type="Proteomes" id="UP000799118"/>
    </source>
</evidence>
<accession>A0A6A4H3H9</accession>
<keyword evidence="2 4" id="KW-0378">Hydrolase</keyword>
<keyword evidence="8" id="KW-1185">Reference proteome</keyword>
<evidence type="ECO:0000256" key="1">
    <source>
        <dbReference type="ARBA" id="ARBA00022729"/>
    </source>
</evidence>
<comment type="similarity">
    <text evidence="4">Belongs to the metallophosphoesterase superfamily. Purple acid phosphatase family.</text>
</comment>
<keyword evidence="3" id="KW-0325">Glycoprotein</keyword>
<feature type="domain" description="Purple acid phosphatase N-terminal" evidence="6">
    <location>
        <begin position="86"/>
        <end position="175"/>
    </location>
</feature>
<evidence type="ECO:0000256" key="3">
    <source>
        <dbReference type="ARBA" id="ARBA00023180"/>
    </source>
</evidence>
<dbReference type="GO" id="GO:0046872">
    <property type="term" value="F:metal ion binding"/>
    <property type="evidence" value="ECO:0007669"/>
    <property type="project" value="InterPro"/>
</dbReference>
<dbReference type="Gene3D" id="2.60.40.380">
    <property type="entry name" value="Purple acid phosphatase-like, N-terminal"/>
    <property type="match status" value="1"/>
</dbReference>
<organism evidence="7 8">
    <name type="scientific">Gymnopus androsaceus JB14</name>
    <dbReference type="NCBI Taxonomy" id="1447944"/>
    <lineage>
        <taxon>Eukaryota</taxon>
        <taxon>Fungi</taxon>
        <taxon>Dikarya</taxon>
        <taxon>Basidiomycota</taxon>
        <taxon>Agaricomycotina</taxon>
        <taxon>Agaricomycetes</taxon>
        <taxon>Agaricomycetidae</taxon>
        <taxon>Agaricales</taxon>
        <taxon>Marasmiineae</taxon>
        <taxon>Omphalotaceae</taxon>
        <taxon>Gymnopus</taxon>
    </lineage>
</organism>
<dbReference type="InterPro" id="IPR041792">
    <property type="entry name" value="MPP_PAP"/>
</dbReference>
<evidence type="ECO:0000259" key="6">
    <source>
        <dbReference type="Pfam" id="PF16656"/>
    </source>
</evidence>
<dbReference type="GO" id="GO:0003993">
    <property type="term" value="F:acid phosphatase activity"/>
    <property type="evidence" value="ECO:0007669"/>
    <property type="project" value="UniProtKB-EC"/>
</dbReference>
<comment type="catalytic activity">
    <reaction evidence="4">
        <text>a phosphate monoester + H2O = an alcohol + phosphate</text>
        <dbReference type="Rhea" id="RHEA:15017"/>
        <dbReference type="ChEBI" id="CHEBI:15377"/>
        <dbReference type="ChEBI" id="CHEBI:30879"/>
        <dbReference type="ChEBI" id="CHEBI:43474"/>
        <dbReference type="ChEBI" id="CHEBI:67140"/>
        <dbReference type="EC" id="3.1.3.2"/>
    </reaction>
</comment>
<gene>
    <name evidence="7" type="ORF">BT96DRAFT_924549</name>
</gene>
<dbReference type="InterPro" id="IPR014390">
    <property type="entry name" value="Acid_Pase_Asper"/>
</dbReference>
<name>A0A6A4H3H9_9AGAR</name>
<dbReference type="Pfam" id="PF16656">
    <property type="entry name" value="Pur_ac_phosph_N"/>
    <property type="match status" value="1"/>
</dbReference>
<keyword evidence="1 4" id="KW-0732">Signal</keyword>
<dbReference type="Pfam" id="PF00149">
    <property type="entry name" value="Metallophos"/>
    <property type="match status" value="1"/>
</dbReference>
<dbReference type="PANTHER" id="PTHR22953">
    <property type="entry name" value="ACID PHOSPHATASE RELATED"/>
    <property type="match status" value="1"/>
</dbReference>
<dbReference type="EMBL" id="ML769589">
    <property type="protein sequence ID" value="KAE9392722.1"/>
    <property type="molecule type" value="Genomic_DNA"/>
</dbReference>
<feature type="chain" id="PRO_5025709290" description="Purple acid phosphatase" evidence="4">
    <location>
        <begin position="25"/>
        <end position="576"/>
    </location>
</feature>
<sequence>MAATKTFTTASLLLAALLALRANAAPPAVDTTFPYTGPAIPVGDWVDPTVKGNGKGFQRVVEPPAVAPKSAHVTNNINVISLSYIPAGINVHYQTPFGLGVAPSLKWGSSRTSLKHVATGSSRTYDRTPSCSLAAVTQCSQFFHDVQIKNLASNTVYYYQIEAANGTTTSEVMTVHHCSEFTIGILNDMGYTNAKGTHEQLINAITDGTSFLWHGGDISYADDWYSGILPCASDWPVCYNGSSSELPGGLDNPDYLTPLPEGEIADQGGPRGGDISSIYESNWDLWQQWINIITTKVPYMVLPGNHEASCGEFDGPGNIMTAYLNDDESNTTVAESSLTYYSCPPSQSLREPLRMPGNESGGVDSFWYSFDYGLAHFISLNTETDYANSPEFPFVADLTGDETHPAEDQTFITDSGPFGAIDGSFKDNTAYEQYQWLKADLAAVDRTKTPWIVINSHRPMYSSGTASYQAHIRTAFQSLMLDAGVDVYIAGHIHWYERLFPLTINGTIDSASIVDDHTYYTNEGVSIAHIVNGMAGNIDKLTINATALKFQFVLGLNGTVADELVILKRMRQAQAE</sequence>
<dbReference type="OrthoDB" id="45007at2759"/>
<proteinExistence type="inferred from homology"/>
<dbReference type="PANTHER" id="PTHR22953:SF153">
    <property type="entry name" value="PURPLE ACID PHOSPHATASE"/>
    <property type="match status" value="1"/>
</dbReference>
<dbReference type="PIRSF" id="PIRSF000900">
    <property type="entry name" value="Acid_Ptase_Asper"/>
    <property type="match status" value="1"/>
</dbReference>
<dbReference type="InterPro" id="IPR015914">
    <property type="entry name" value="PAPs_N"/>
</dbReference>
<dbReference type="EC" id="3.1.3.2" evidence="4"/>
<evidence type="ECO:0000256" key="2">
    <source>
        <dbReference type="ARBA" id="ARBA00022801"/>
    </source>
</evidence>
<dbReference type="InterPro" id="IPR039331">
    <property type="entry name" value="PAPs-like"/>
</dbReference>
<feature type="domain" description="Calcineurin-like phosphoesterase" evidence="5">
    <location>
        <begin position="279"/>
        <end position="496"/>
    </location>
</feature>
<evidence type="ECO:0000313" key="7">
    <source>
        <dbReference type="EMBL" id="KAE9392722.1"/>
    </source>
</evidence>
<dbReference type="Proteomes" id="UP000799118">
    <property type="component" value="Unassembled WGS sequence"/>
</dbReference>
<dbReference type="InterPro" id="IPR004843">
    <property type="entry name" value="Calcineurin-like_PHP"/>
</dbReference>
<feature type="signal peptide" evidence="4">
    <location>
        <begin position="1"/>
        <end position="24"/>
    </location>
</feature>